<sequence>MKDEKSRILDMLEQGTISADEALRLLEKFESNREAVKESHPEINDGQADKPAADPQQAVGGGEEADNWQGDFSQDAQPEGEDHRSGKQASMDDFLEDVRRDFTTFGNRFMQFMQTAVDRVKTFDIDKPFGDPVVFHETFTKSAEGIEEINVDLSMGSFDIRLGEGEEFRAECEVKVHRAEDEAEAKREFEERFLFITDGNRLRITNDQKMTQVNVVLHVPEKQYKKLAVRMFNGTFSSGTGLTAAQVRVRTANGKIEADNLHFDEAEFETANGAIRLKDIHGEQVEAETLNGRIDIDGMLKDIEAQSVNGHVIVTTRDAESRKVEATAMSGSVEVYVPQEAGIEGEVSSNFGRMDIRMQDVTRTKEQEQLLQKSIRFRKEGGNPDLPPLRIKGEAKTGTVIVGYIGN</sequence>
<dbReference type="PANTHER" id="PTHR34094">
    <property type="match status" value="1"/>
</dbReference>
<dbReference type="AlphaFoldDB" id="A0A1H7BQB4"/>
<evidence type="ECO:0000256" key="1">
    <source>
        <dbReference type="SAM" id="MobiDB-lite"/>
    </source>
</evidence>
<keyword evidence="5" id="KW-1185">Reference proteome</keyword>
<organism evidence="4 5">
    <name type="scientific">Bhargavaea ginsengi</name>
    <dbReference type="NCBI Taxonomy" id="426757"/>
    <lineage>
        <taxon>Bacteria</taxon>
        <taxon>Bacillati</taxon>
        <taxon>Bacillota</taxon>
        <taxon>Bacilli</taxon>
        <taxon>Bacillales</taxon>
        <taxon>Caryophanaceae</taxon>
        <taxon>Bhargavaea</taxon>
    </lineage>
</organism>
<evidence type="ECO:0000259" key="2">
    <source>
        <dbReference type="Pfam" id="PF13349"/>
    </source>
</evidence>
<dbReference type="Pfam" id="PF13349">
    <property type="entry name" value="DUF4097"/>
    <property type="match status" value="1"/>
</dbReference>
<dbReference type="InterPro" id="IPR053959">
    <property type="entry name" value="YvlB/LiaX_N"/>
</dbReference>
<evidence type="ECO:0000259" key="3">
    <source>
        <dbReference type="Pfam" id="PF22746"/>
    </source>
</evidence>
<evidence type="ECO:0000313" key="5">
    <source>
        <dbReference type="Proteomes" id="UP000199200"/>
    </source>
</evidence>
<dbReference type="EMBL" id="FNZF01000007">
    <property type="protein sequence ID" value="SEJ79204.1"/>
    <property type="molecule type" value="Genomic_DNA"/>
</dbReference>
<dbReference type="PANTHER" id="PTHR34094:SF1">
    <property type="entry name" value="PROTEIN FAM185A"/>
    <property type="match status" value="1"/>
</dbReference>
<dbReference type="Proteomes" id="UP000199200">
    <property type="component" value="Unassembled WGS sequence"/>
</dbReference>
<protein>
    <submittedName>
        <fullName evidence="4">DUF4097 and DUF4098 domain-containing protein YvlB</fullName>
    </submittedName>
</protein>
<name>A0A1H7BQB4_9BACL</name>
<dbReference type="Pfam" id="PF22746">
    <property type="entry name" value="SHOCT-like_DUF2089-C"/>
    <property type="match status" value="1"/>
</dbReference>
<reference evidence="5" key="1">
    <citation type="submission" date="2016-10" db="EMBL/GenBank/DDBJ databases">
        <authorList>
            <person name="Varghese N."/>
            <person name="Submissions S."/>
        </authorList>
    </citation>
    <scope>NUCLEOTIDE SEQUENCE [LARGE SCALE GENOMIC DNA]</scope>
    <source>
        <strain evidence="5">CGMCC 1.6763</strain>
    </source>
</reference>
<proteinExistence type="predicted"/>
<gene>
    <name evidence="4" type="ORF">SAMN04488127_2813</name>
</gene>
<feature type="compositionally biased region" description="Basic and acidic residues" evidence="1">
    <location>
        <begin position="32"/>
        <end position="52"/>
    </location>
</feature>
<feature type="domain" description="YvlB/LiaX N-terminal" evidence="3">
    <location>
        <begin position="3"/>
        <end position="34"/>
    </location>
</feature>
<feature type="region of interest" description="Disordered" evidence="1">
    <location>
        <begin position="32"/>
        <end position="92"/>
    </location>
</feature>
<feature type="domain" description="DUF4097" evidence="2">
    <location>
        <begin position="147"/>
        <end position="373"/>
    </location>
</feature>
<dbReference type="OrthoDB" id="2240743at2"/>
<accession>A0A1H7BQB4</accession>
<dbReference type="RefSeq" id="WP_092055524.1">
    <property type="nucleotide sequence ID" value="NZ_FNZF01000007.1"/>
</dbReference>
<dbReference type="Gene3D" id="2.160.20.120">
    <property type="match status" value="1"/>
</dbReference>
<dbReference type="STRING" id="426757.SAMN04488127_2813"/>
<dbReference type="InterPro" id="IPR025164">
    <property type="entry name" value="Toastrack_DUF4097"/>
</dbReference>
<evidence type="ECO:0000313" key="4">
    <source>
        <dbReference type="EMBL" id="SEJ79204.1"/>
    </source>
</evidence>